<evidence type="ECO:0000259" key="2">
    <source>
        <dbReference type="Pfam" id="PF24860"/>
    </source>
</evidence>
<evidence type="ECO:0000313" key="4">
    <source>
        <dbReference type="Proteomes" id="UP000199608"/>
    </source>
</evidence>
<sequence length="291" mass="33720">MITIEQLKHSSDLIKKTRPAYQPILDFYSQVFIAQEQSRQDIVLPPVVIDQDLLKIKQTNKMPLIDQSEFLIDSKAAGQLFDNICDLAVDFAPKLSANAKFLKKIDLAHSYHLNTLFSVILNNQSSTLHDLSRLWNIPEHELIFFGYSAIAPSIWICAEQLEAYLIDMPDPPKGYCPICGNYPDMAFLDKTGKRHLKCCFCDHEWETKRMGCAFCENNDNNMQHYFFNDQEKEYRVNLCDHCHNYIKLVDLRQMDRTFYPKLEQVTTLHLDMKARENGYTSYGVLSNDGSN</sequence>
<proteinExistence type="predicted"/>
<evidence type="ECO:0000256" key="1">
    <source>
        <dbReference type="ARBA" id="ARBA00022490"/>
    </source>
</evidence>
<dbReference type="RefSeq" id="WP_092234800.1">
    <property type="nucleotide sequence ID" value="NZ_FNLL01000007.1"/>
</dbReference>
<dbReference type="PANTHER" id="PTHR37689">
    <property type="entry name" value="PROTEIN FDHE"/>
    <property type="match status" value="1"/>
</dbReference>
<dbReference type="Proteomes" id="UP000199608">
    <property type="component" value="Unassembled WGS sequence"/>
</dbReference>
<dbReference type="EMBL" id="FNLL01000007">
    <property type="protein sequence ID" value="SDU36305.1"/>
    <property type="molecule type" value="Genomic_DNA"/>
</dbReference>
<reference evidence="4" key="1">
    <citation type="submission" date="2016-10" db="EMBL/GenBank/DDBJ databases">
        <authorList>
            <person name="Varghese N."/>
            <person name="Submissions S."/>
        </authorList>
    </citation>
    <scope>NUCLEOTIDE SEQUENCE [LARGE SCALE GENOMIC DNA]</scope>
    <source>
        <strain evidence="4">DSM 3384</strain>
    </source>
</reference>
<dbReference type="InterPro" id="IPR056796">
    <property type="entry name" value="FdhE_C"/>
</dbReference>
<organism evidence="3 4">
    <name type="scientific">Desulfobacula phenolica</name>
    <dbReference type="NCBI Taxonomy" id="90732"/>
    <lineage>
        <taxon>Bacteria</taxon>
        <taxon>Pseudomonadati</taxon>
        <taxon>Thermodesulfobacteriota</taxon>
        <taxon>Desulfobacteria</taxon>
        <taxon>Desulfobacterales</taxon>
        <taxon>Desulfobacteraceae</taxon>
        <taxon>Desulfobacula</taxon>
    </lineage>
</organism>
<keyword evidence="1" id="KW-0963">Cytoplasm</keyword>
<dbReference type="GO" id="GO:0005829">
    <property type="term" value="C:cytosol"/>
    <property type="evidence" value="ECO:0007669"/>
    <property type="project" value="TreeGrafter"/>
</dbReference>
<dbReference type="GO" id="GO:0008199">
    <property type="term" value="F:ferric iron binding"/>
    <property type="evidence" value="ECO:0007669"/>
    <property type="project" value="TreeGrafter"/>
</dbReference>
<accession>A0A1H2HX38</accession>
<dbReference type="PANTHER" id="PTHR37689:SF1">
    <property type="entry name" value="PROTEIN FDHE"/>
    <property type="match status" value="1"/>
</dbReference>
<dbReference type="InterPro" id="IPR006452">
    <property type="entry name" value="Formate_DH_accessory"/>
</dbReference>
<dbReference type="GO" id="GO:0051604">
    <property type="term" value="P:protein maturation"/>
    <property type="evidence" value="ECO:0007669"/>
    <property type="project" value="TreeGrafter"/>
</dbReference>
<dbReference type="Pfam" id="PF24860">
    <property type="entry name" value="FdhE_C"/>
    <property type="match status" value="1"/>
</dbReference>
<dbReference type="InterPro" id="IPR024064">
    <property type="entry name" value="FdhE-like_sf"/>
</dbReference>
<feature type="domain" description="FdhE C-terminal" evidence="2">
    <location>
        <begin position="212"/>
        <end position="283"/>
    </location>
</feature>
<dbReference type="SUPFAM" id="SSF144020">
    <property type="entry name" value="FdhE-like"/>
    <property type="match status" value="1"/>
</dbReference>
<protein>
    <submittedName>
        <fullName evidence="3">FdhE protein</fullName>
    </submittedName>
</protein>
<evidence type="ECO:0000313" key="3">
    <source>
        <dbReference type="EMBL" id="SDU36305.1"/>
    </source>
</evidence>
<name>A0A1H2HX38_9BACT</name>
<dbReference type="CDD" id="cd16341">
    <property type="entry name" value="FdhE"/>
    <property type="match status" value="1"/>
</dbReference>
<dbReference type="AlphaFoldDB" id="A0A1H2HX38"/>
<keyword evidence="4" id="KW-1185">Reference proteome</keyword>
<gene>
    <name evidence="3" type="ORF">SAMN04487931_10792</name>
</gene>
<dbReference type="Gene3D" id="3.90.1670.10">
    <property type="entry name" value="FdhE-like domain"/>
    <property type="match status" value="1"/>
</dbReference>